<feature type="domain" description="4Fe-4S ferredoxin-type" evidence="8">
    <location>
        <begin position="435"/>
        <end position="463"/>
    </location>
</feature>
<dbReference type="Pfam" id="PF13183">
    <property type="entry name" value="Fer4_8"/>
    <property type="match status" value="1"/>
</dbReference>
<dbReference type="EMBL" id="CP146284">
    <property type="protein sequence ID" value="WWV67037.1"/>
    <property type="molecule type" value="Genomic_DNA"/>
</dbReference>
<evidence type="ECO:0000259" key="8">
    <source>
        <dbReference type="PROSITE" id="PS51379"/>
    </source>
</evidence>
<evidence type="ECO:0000256" key="1">
    <source>
        <dbReference type="ARBA" id="ARBA00022448"/>
    </source>
</evidence>
<dbReference type="RefSeq" id="WP_251966424.1">
    <property type="nucleotide sequence ID" value="NZ_CP146284.1"/>
</dbReference>
<evidence type="ECO:0000256" key="3">
    <source>
        <dbReference type="ARBA" id="ARBA00022723"/>
    </source>
</evidence>
<dbReference type="Gene3D" id="3.30.70.20">
    <property type="match status" value="3"/>
</dbReference>
<dbReference type="SUPFAM" id="SSF54862">
    <property type="entry name" value="4Fe-4S ferredoxins"/>
    <property type="match status" value="2"/>
</dbReference>
<dbReference type="Pfam" id="PF12800">
    <property type="entry name" value="Fer4_4"/>
    <property type="match status" value="1"/>
</dbReference>
<feature type="domain" description="4Fe-4S ferredoxin-type" evidence="8">
    <location>
        <begin position="255"/>
        <end position="281"/>
    </location>
</feature>
<keyword evidence="1" id="KW-0813">Transport</keyword>
<evidence type="ECO:0000256" key="2">
    <source>
        <dbReference type="ARBA" id="ARBA00022485"/>
    </source>
</evidence>
<keyword evidence="7" id="KW-0472">Membrane</keyword>
<dbReference type="Pfam" id="PF12838">
    <property type="entry name" value="Fer4_7"/>
    <property type="match status" value="1"/>
</dbReference>
<keyword evidence="4" id="KW-0249">Electron transport</keyword>
<feature type="transmembrane region" description="Helical" evidence="7">
    <location>
        <begin position="45"/>
        <end position="67"/>
    </location>
</feature>
<keyword evidence="10" id="KW-1185">Reference proteome</keyword>
<feature type="transmembrane region" description="Helical" evidence="7">
    <location>
        <begin position="307"/>
        <end position="325"/>
    </location>
</feature>
<gene>
    <name evidence="9" type="ORF">NEE14_003335</name>
</gene>
<sequence>MKKINYLKGVRVLLALLFFIPILVFFVDFADLLPDQTHVLLQAQIMPILLGSMWIALIVHLLLTLAIGRLYCSTVCPAGVLQDVINWIYGKCRTKKKGIRRFSYHKPMNVLRYVLLVFTLISAFSGIASIALWLDPYSNFGRIASNLFRPLVIWTNNGLAEVLMAMDNYTLYQATVSTVTTAGFISGIIALFLFVGLTLWRGRLFCNTICPVGSLLSLFSRKSLFHIAINQETCVSCGLCEHTCKAEAIDSKKKTVDSSRCIDCFNCLSVCAKGSISFTSRRSVAASQQVQEARQEIQANNKSRRSFLATSATIISSIPAATVLAQTMHQNRKHKKAHKKWPPITPPGSLNIDRFKDLCTGCHLCVTQCPSQVLRPAGLEYGFDYLLKPHMSYLNSYCNYECTVCSEVCPTHAIRPITKEEKATTQVGVAHFFINRCIVHTENTDCGACSEHCPTQAVQMVPYKGTLTIPHVNPDLCIGCGGCESICPVRPMRAIIIKANDVHKHVEKPKQEEVKEVEVTDFGF</sequence>
<accession>A0ABZ2IME6</accession>
<keyword evidence="7" id="KW-1133">Transmembrane helix</keyword>
<feature type="domain" description="4Fe-4S ferredoxin-type" evidence="8">
    <location>
        <begin position="225"/>
        <end position="254"/>
    </location>
</feature>
<evidence type="ECO:0000256" key="7">
    <source>
        <dbReference type="SAM" id="Phobius"/>
    </source>
</evidence>
<evidence type="ECO:0000256" key="4">
    <source>
        <dbReference type="ARBA" id="ARBA00022982"/>
    </source>
</evidence>
<evidence type="ECO:0000313" key="10">
    <source>
        <dbReference type="Proteomes" id="UP001320603"/>
    </source>
</evidence>
<dbReference type="PANTHER" id="PTHR30176">
    <property type="entry name" value="FERREDOXIN-TYPE PROTEIN NAPH"/>
    <property type="match status" value="1"/>
</dbReference>
<dbReference type="CDD" id="cd16373">
    <property type="entry name" value="DMSOR_beta_like"/>
    <property type="match status" value="1"/>
</dbReference>
<feature type="transmembrane region" description="Helical" evidence="7">
    <location>
        <begin position="110"/>
        <end position="134"/>
    </location>
</feature>
<feature type="domain" description="4Fe-4S ferredoxin-type" evidence="8">
    <location>
        <begin position="468"/>
        <end position="500"/>
    </location>
</feature>
<dbReference type="PROSITE" id="PS51379">
    <property type="entry name" value="4FE4S_FER_2"/>
    <property type="match status" value="6"/>
</dbReference>
<dbReference type="InterPro" id="IPR017900">
    <property type="entry name" value="4Fe4S_Fe_S_CS"/>
</dbReference>
<proteinExistence type="predicted"/>
<name>A0ABZ2IME6_9BACT</name>
<keyword evidence="6" id="KW-0411">Iron-sulfur</keyword>
<dbReference type="PROSITE" id="PS00198">
    <property type="entry name" value="4FE4S_FER_1"/>
    <property type="match status" value="2"/>
</dbReference>
<feature type="domain" description="4Fe-4S ferredoxin-type" evidence="8">
    <location>
        <begin position="348"/>
        <end position="379"/>
    </location>
</feature>
<keyword evidence="7" id="KW-0812">Transmembrane</keyword>
<evidence type="ECO:0000313" key="9">
    <source>
        <dbReference type="EMBL" id="WWV67037.1"/>
    </source>
</evidence>
<dbReference type="PANTHER" id="PTHR30176:SF3">
    <property type="entry name" value="FERREDOXIN-TYPE PROTEIN NAPH"/>
    <property type="match status" value="1"/>
</dbReference>
<feature type="transmembrane region" description="Helical" evidence="7">
    <location>
        <begin position="171"/>
        <end position="195"/>
    </location>
</feature>
<keyword evidence="5" id="KW-0408">Iron</keyword>
<organism evidence="9 10">
    <name type="scientific">Parabacteroides absconsus</name>
    <dbReference type="NCBI Taxonomy" id="2951805"/>
    <lineage>
        <taxon>Bacteria</taxon>
        <taxon>Pseudomonadati</taxon>
        <taxon>Bacteroidota</taxon>
        <taxon>Bacteroidia</taxon>
        <taxon>Bacteroidales</taxon>
        <taxon>Tannerellaceae</taxon>
        <taxon>Parabacteroides</taxon>
    </lineage>
</organism>
<feature type="transmembrane region" description="Helical" evidence="7">
    <location>
        <begin position="12"/>
        <end position="33"/>
    </location>
</feature>
<feature type="domain" description="4Fe-4S ferredoxin-type" evidence="8">
    <location>
        <begin position="387"/>
        <end position="419"/>
    </location>
</feature>
<dbReference type="InterPro" id="IPR051684">
    <property type="entry name" value="Electron_Trans/Redox"/>
</dbReference>
<dbReference type="Proteomes" id="UP001320603">
    <property type="component" value="Chromosome"/>
</dbReference>
<protein>
    <submittedName>
        <fullName evidence="9">4Fe-4S dicluster domain-containing protein</fullName>
    </submittedName>
</protein>
<dbReference type="Pfam" id="PF12801">
    <property type="entry name" value="Fer4_5"/>
    <property type="match status" value="2"/>
</dbReference>
<reference evidence="9 10" key="1">
    <citation type="submission" date="2024-02" db="EMBL/GenBank/DDBJ databases">
        <title>Whole genome sequencing of Parabacteroides sp. AD58.</title>
        <authorList>
            <person name="Chaplin A.V."/>
            <person name="Pikina A.P."/>
            <person name="Sokolova S.R."/>
            <person name="Korostin D.O."/>
            <person name="Efimov B.A."/>
        </authorList>
    </citation>
    <scope>NUCLEOTIDE SEQUENCE [LARGE SCALE GENOMIC DNA]</scope>
    <source>
        <strain evidence="9 10">AD58</strain>
    </source>
</reference>
<evidence type="ECO:0000256" key="5">
    <source>
        <dbReference type="ARBA" id="ARBA00023004"/>
    </source>
</evidence>
<dbReference type="InterPro" id="IPR017896">
    <property type="entry name" value="4Fe4S_Fe-S-bd"/>
</dbReference>
<keyword evidence="2" id="KW-0004">4Fe-4S</keyword>
<evidence type="ECO:0000256" key="6">
    <source>
        <dbReference type="ARBA" id="ARBA00023014"/>
    </source>
</evidence>
<keyword evidence="3" id="KW-0479">Metal-binding</keyword>